<dbReference type="FunFam" id="3.30.420.10:FF:000007">
    <property type="entry name" value="Interferon-stimulated exonuclease gene 20"/>
    <property type="match status" value="1"/>
</dbReference>
<feature type="compositionally biased region" description="Low complexity" evidence="8">
    <location>
        <begin position="1"/>
        <end position="15"/>
    </location>
</feature>
<evidence type="ECO:0000256" key="5">
    <source>
        <dbReference type="ARBA" id="ARBA00022801"/>
    </source>
</evidence>
<comment type="subcellular location">
    <subcellularLocation>
        <location evidence="1">Nucleus</location>
    </subcellularLocation>
</comment>
<evidence type="ECO:0000256" key="6">
    <source>
        <dbReference type="ARBA" id="ARBA00022839"/>
    </source>
</evidence>
<keyword evidence="7" id="KW-0539">Nucleus</keyword>
<keyword evidence="4" id="KW-0540">Nuclease</keyword>
<dbReference type="GO" id="GO:0006364">
    <property type="term" value="P:rRNA processing"/>
    <property type="evidence" value="ECO:0007669"/>
    <property type="project" value="InterPro"/>
</dbReference>
<dbReference type="AlphaFoldDB" id="W8C8I4"/>
<dbReference type="GO" id="GO:0003676">
    <property type="term" value="F:nucleic acid binding"/>
    <property type="evidence" value="ECO:0007669"/>
    <property type="project" value="InterPro"/>
</dbReference>
<dbReference type="PANTHER" id="PTHR12801:SF158">
    <property type="entry name" value="RNA EXONUCLEASE 4"/>
    <property type="match status" value="1"/>
</dbReference>
<accession>W8C8I4</accession>
<reference evidence="10" key="1">
    <citation type="submission" date="2013-07" db="EMBL/GenBank/DDBJ databases">
        <authorList>
            <person name="Geib S."/>
        </authorList>
    </citation>
    <scope>NUCLEOTIDE SEQUENCE</scope>
</reference>
<dbReference type="Gene3D" id="3.30.420.10">
    <property type="entry name" value="Ribonuclease H-like superfamily/Ribonuclease H"/>
    <property type="match status" value="1"/>
</dbReference>
<dbReference type="InterPro" id="IPR013520">
    <property type="entry name" value="Ribonucl_H"/>
</dbReference>
<feature type="region of interest" description="Disordered" evidence="8">
    <location>
        <begin position="1"/>
        <end position="77"/>
    </location>
</feature>
<name>W8C8I4_CERCA</name>
<feature type="region of interest" description="Disordered" evidence="8">
    <location>
        <begin position="100"/>
        <end position="161"/>
    </location>
</feature>
<sequence>MPQQHNKPQQQTNQNANIACSKKKRNQQNQKMQDKECAGDGGSIKQKQQHSDCHAMKAKKPLQQTADHCNKTTNKGQPTIVGMCMEQLQRQMQSMLSCNEAKENPKVCRSRKNSGSQWGSRRNSLDQQHETNHNTTHDQHPDSENRPLSKSARLRRRRKAAQRNKYVAIDCEMVGVGHNGQDDMLARVSIVNRNGEVLLDKFVKPWLKVIDYRTSVSGIRPADIEDGENFNDVQDEVVELLQGKILVGHAIRNDLAVLHIKHPYKNIRDTARYKPLCRLVSNGRTPSLKLLSQSILGMEIQTGEHNSVEDARAAMKIYNHLSSEWEKYLQKQQGQHK</sequence>
<gene>
    <name evidence="10" type="primary">REXO4</name>
</gene>
<evidence type="ECO:0000256" key="7">
    <source>
        <dbReference type="ARBA" id="ARBA00023242"/>
    </source>
</evidence>
<dbReference type="GO" id="GO:0005634">
    <property type="term" value="C:nucleus"/>
    <property type="evidence" value="ECO:0007669"/>
    <property type="project" value="UniProtKB-SubCell"/>
</dbReference>
<protein>
    <recommendedName>
        <fullName evidence="3">RNA exonuclease 4</fullName>
    </recommendedName>
</protein>
<evidence type="ECO:0000259" key="9">
    <source>
        <dbReference type="SMART" id="SM00479"/>
    </source>
</evidence>
<organism evidence="10">
    <name type="scientific">Ceratitis capitata</name>
    <name type="common">Mediterranean fruit fly</name>
    <name type="synonym">Tephritis capitata</name>
    <dbReference type="NCBI Taxonomy" id="7213"/>
    <lineage>
        <taxon>Eukaryota</taxon>
        <taxon>Metazoa</taxon>
        <taxon>Ecdysozoa</taxon>
        <taxon>Arthropoda</taxon>
        <taxon>Hexapoda</taxon>
        <taxon>Insecta</taxon>
        <taxon>Pterygota</taxon>
        <taxon>Neoptera</taxon>
        <taxon>Endopterygota</taxon>
        <taxon>Diptera</taxon>
        <taxon>Brachycera</taxon>
        <taxon>Muscomorpha</taxon>
        <taxon>Tephritoidea</taxon>
        <taxon>Tephritidae</taxon>
        <taxon>Ceratitis</taxon>
        <taxon>Ceratitis</taxon>
    </lineage>
</organism>
<dbReference type="Pfam" id="PF00929">
    <property type="entry name" value="RNase_T"/>
    <property type="match status" value="1"/>
</dbReference>
<reference evidence="10" key="2">
    <citation type="journal article" date="2014" name="BMC Genomics">
        <title>A genomic perspective to assessing quality of mass-reared SIT flies used in Mediterranean fruit fly (Ceratitis capitata) eradication in California.</title>
        <authorList>
            <person name="Calla B."/>
            <person name="Hall B."/>
            <person name="Hou S."/>
            <person name="Geib S.M."/>
        </authorList>
    </citation>
    <scope>NUCLEOTIDE SEQUENCE</scope>
</reference>
<dbReference type="PANTHER" id="PTHR12801">
    <property type="entry name" value="RNA EXONUCLEASE REXO1 / RECO3 FAMILY MEMBER-RELATED"/>
    <property type="match status" value="1"/>
</dbReference>
<dbReference type="GO" id="GO:0008408">
    <property type="term" value="F:3'-5' exonuclease activity"/>
    <property type="evidence" value="ECO:0007669"/>
    <property type="project" value="InterPro"/>
</dbReference>
<dbReference type="InterPro" id="IPR036397">
    <property type="entry name" value="RNaseH_sf"/>
</dbReference>
<feature type="compositionally biased region" description="Polar residues" evidence="8">
    <location>
        <begin position="62"/>
        <end position="77"/>
    </location>
</feature>
<evidence type="ECO:0000256" key="4">
    <source>
        <dbReference type="ARBA" id="ARBA00022722"/>
    </source>
</evidence>
<proteinExistence type="evidence at transcript level"/>
<feature type="compositionally biased region" description="Basic and acidic residues" evidence="8">
    <location>
        <begin position="123"/>
        <end position="147"/>
    </location>
</feature>
<evidence type="ECO:0000256" key="2">
    <source>
        <dbReference type="ARBA" id="ARBA00010489"/>
    </source>
</evidence>
<dbReference type="SMART" id="SM00479">
    <property type="entry name" value="EXOIII"/>
    <property type="match status" value="1"/>
</dbReference>
<dbReference type="InterPro" id="IPR037431">
    <property type="entry name" value="REX4_DEDDh_dom"/>
</dbReference>
<keyword evidence="6 10" id="KW-0269">Exonuclease</keyword>
<dbReference type="InterPro" id="IPR012337">
    <property type="entry name" value="RNaseH-like_sf"/>
</dbReference>
<feature type="domain" description="Exonuclease" evidence="9">
    <location>
        <begin position="165"/>
        <end position="327"/>
    </location>
</feature>
<evidence type="ECO:0000256" key="8">
    <source>
        <dbReference type="SAM" id="MobiDB-lite"/>
    </source>
</evidence>
<evidence type="ECO:0000313" key="10">
    <source>
        <dbReference type="EMBL" id="JAC03532.1"/>
    </source>
</evidence>
<dbReference type="CDD" id="cd06144">
    <property type="entry name" value="REX4_like"/>
    <property type="match status" value="1"/>
</dbReference>
<evidence type="ECO:0000256" key="3">
    <source>
        <dbReference type="ARBA" id="ARBA00016937"/>
    </source>
</evidence>
<comment type="similarity">
    <text evidence="2">Belongs to the REXO4 family.</text>
</comment>
<dbReference type="SUPFAM" id="SSF53098">
    <property type="entry name" value="Ribonuclease H-like"/>
    <property type="match status" value="1"/>
</dbReference>
<feature type="compositionally biased region" description="Polar residues" evidence="8">
    <location>
        <begin position="113"/>
        <end position="122"/>
    </location>
</feature>
<dbReference type="EMBL" id="GAMC01003024">
    <property type="protein sequence ID" value="JAC03532.1"/>
    <property type="molecule type" value="mRNA"/>
</dbReference>
<dbReference type="OrthoDB" id="2099276at2759"/>
<keyword evidence="5" id="KW-0378">Hydrolase</keyword>
<dbReference type="InterPro" id="IPR047021">
    <property type="entry name" value="REXO1/3/4-like"/>
</dbReference>
<feature type="compositionally biased region" description="Basic residues" evidence="8">
    <location>
        <begin position="152"/>
        <end position="161"/>
    </location>
</feature>
<evidence type="ECO:0000256" key="1">
    <source>
        <dbReference type="ARBA" id="ARBA00004123"/>
    </source>
</evidence>